<feature type="signal peptide" evidence="2">
    <location>
        <begin position="1"/>
        <end position="18"/>
    </location>
</feature>
<accession>A0ABT6CNB1</accession>
<keyword evidence="5" id="KW-1185">Reference proteome</keyword>
<evidence type="ECO:0000313" key="4">
    <source>
        <dbReference type="EMBL" id="MDF8335409.1"/>
    </source>
</evidence>
<dbReference type="InterPro" id="IPR011250">
    <property type="entry name" value="OMP/PagP_B-barrel"/>
</dbReference>
<proteinExistence type="predicted"/>
<dbReference type="Proteomes" id="UP001222770">
    <property type="component" value="Unassembled WGS sequence"/>
</dbReference>
<evidence type="ECO:0000256" key="1">
    <source>
        <dbReference type="ARBA" id="ARBA00022729"/>
    </source>
</evidence>
<dbReference type="EMBL" id="JAROCY010000027">
    <property type="protein sequence ID" value="MDF8335409.1"/>
    <property type="molecule type" value="Genomic_DNA"/>
</dbReference>
<keyword evidence="1 2" id="KW-0732">Signal</keyword>
<dbReference type="RefSeq" id="WP_277280372.1">
    <property type="nucleotide sequence ID" value="NZ_JAROCY010000027.1"/>
</dbReference>
<feature type="domain" description="Outer membrane protein beta-barrel" evidence="3">
    <location>
        <begin position="6"/>
        <end position="186"/>
    </location>
</feature>
<feature type="chain" id="PRO_5045250498" evidence="2">
    <location>
        <begin position="19"/>
        <end position="186"/>
    </location>
</feature>
<evidence type="ECO:0000313" key="5">
    <source>
        <dbReference type="Proteomes" id="UP001222770"/>
    </source>
</evidence>
<protein>
    <submittedName>
        <fullName evidence="4">Outer membrane beta-barrel protein</fullName>
    </submittedName>
</protein>
<gene>
    <name evidence="4" type="ORF">POM99_19555</name>
</gene>
<dbReference type="Pfam" id="PF13505">
    <property type="entry name" value="OMP_b-brl"/>
    <property type="match status" value="1"/>
</dbReference>
<evidence type="ECO:0000259" key="3">
    <source>
        <dbReference type="Pfam" id="PF13505"/>
    </source>
</evidence>
<evidence type="ECO:0000256" key="2">
    <source>
        <dbReference type="SAM" id="SignalP"/>
    </source>
</evidence>
<organism evidence="4 5">
    <name type="scientific">Novosphingobium cyanobacteriorum</name>
    <dbReference type="NCBI Taxonomy" id="3024215"/>
    <lineage>
        <taxon>Bacteria</taxon>
        <taxon>Pseudomonadati</taxon>
        <taxon>Pseudomonadota</taxon>
        <taxon>Alphaproteobacteria</taxon>
        <taxon>Sphingomonadales</taxon>
        <taxon>Sphingomonadaceae</taxon>
        <taxon>Novosphingobium</taxon>
    </lineage>
</organism>
<reference evidence="4 5" key="1">
    <citation type="submission" date="2023-03" db="EMBL/GenBank/DDBJ databases">
        <title>Novosphingobium cyanobacteriorum sp. nov., isolated from a eutrophic reservoir during the Microcystis bloom period.</title>
        <authorList>
            <person name="Kang M."/>
            <person name="Le V."/>
            <person name="Ko S.-R."/>
            <person name="Lee S.-A."/>
            <person name="Ahn C.-Y."/>
        </authorList>
    </citation>
    <scope>NUCLEOTIDE SEQUENCE [LARGE SCALE GENOMIC DNA]</scope>
    <source>
        <strain evidence="4 5">HBC54</strain>
    </source>
</reference>
<dbReference type="SUPFAM" id="SSF56925">
    <property type="entry name" value="OMPA-like"/>
    <property type="match status" value="1"/>
</dbReference>
<name>A0ABT6CNB1_9SPHN</name>
<sequence length="186" mass="19514">MFKYIAVAAAFAATPAFAQDSGAAKLSGLRVELRVGYETPTVSQGDVYKLGNSASIGGEAGFDIPLGKVTVGPFVNYDYASAKTCDTGTCLGSDGNLAAGGRIGFNVGSKGQVYGKLGYDRFRLKASLEGFSGVQNLDGVMGAIGYDHNITRNAYVGIEFDYADLGSFAGLNFQRRHVAVTAGYRF</sequence>
<dbReference type="InterPro" id="IPR027385">
    <property type="entry name" value="Beta-barrel_OMP"/>
</dbReference>
<comment type="caution">
    <text evidence="4">The sequence shown here is derived from an EMBL/GenBank/DDBJ whole genome shotgun (WGS) entry which is preliminary data.</text>
</comment>